<feature type="region of interest" description="Disordered" evidence="1">
    <location>
        <begin position="94"/>
        <end position="139"/>
    </location>
</feature>
<keyword evidence="3" id="KW-1185">Reference proteome</keyword>
<reference evidence="2 3" key="1">
    <citation type="submission" date="2022-10" db="EMBL/GenBank/DDBJ databases">
        <title>The complete genomes of actinobacterial strains from the NBC collection.</title>
        <authorList>
            <person name="Joergensen T.S."/>
            <person name="Alvarez Arevalo M."/>
            <person name="Sterndorff E.B."/>
            <person name="Faurdal D."/>
            <person name="Vuksanovic O."/>
            <person name="Mourched A.-S."/>
            <person name="Charusanti P."/>
            <person name="Shaw S."/>
            <person name="Blin K."/>
            <person name="Weber T."/>
        </authorList>
    </citation>
    <scope>NUCLEOTIDE SEQUENCE [LARGE SCALE GENOMIC DNA]</scope>
    <source>
        <strain evidence="2 3">NBC 01774</strain>
    </source>
</reference>
<organism evidence="2 3">
    <name type="scientific">Streptomyces decoyicus</name>
    <dbReference type="NCBI Taxonomy" id="249567"/>
    <lineage>
        <taxon>Bacteria</taxon>
        <taxon>Bacillati</taxon>
        <taxon>Actinomycetota</taxon>
        <taxon>Actinomycetes</taxon>
        <taxon>Kitasatosporales</taxon>
        <taxon>Streptomycetaceae</taxon>
        <taxon>Streptomyces</taxon>
    </lineage>
</organism>
<evidence type="ECO:0000256" key="1">
    <source>
        <dbReference type="SAM" id="MobiDB-lite"/>
    </source>
</evidence>
<name>A0ABZ1FR16_9ACTN</name>
<protein>
    <submittedName>
        <fullName evidence="2">Uncharacterized protein</fullName>
    </submittedName>
</protein>
<proteinExistence type="predicted"/>
<dbReference type="EMBL" id="CP109106">
    <property type="protein sequence ID" value="WSB72581.1"/>
    <property type="molecule type" value="Genomic_DNA"/>
</dbReference>
<accession>A0ABZ1FR16</accession>
<dbReference type="RefSeq" id="WP_326622218.1">
    <property type="nucleotide sequence ID" value="NZ_CP109106.1"/>
</dbReference>
<evidence type="ECO:0000313" key="2">
    <source>
        <dbReference type="EMBL" id="WSB72581.1"/>
    </source>
</evidence>
<evidence type="ECO:0000313" key="3">
    <source>
        <dbReference type="Proteomes" id="UP001344251"/>
    </source>
</evidence>
<gene>
    <name evidence="2" type="ORF">OG863_34075</name>
</gene>
<sequence length="139" mass="15574">MADEALARKLIGRYLEERRDEAVSRLGAPEAKGPAERAWEKWWSTGELDRETAARVLLWATDRARQASRACHDVTYRLIRAQFERHALVQWLAEHGGDPAQPASRPGHVAGPSPAPPPLRERRNPLRLSRCSSPPPTVS</sequence>
<dbReference type="Proteomes" id="UP001344251">
    <property type="component" value="Chromosome"/>
</dbReference>